<dbReference type="Pfam" id="PF00724">
    <property type="entry name" value="Oxidored_FMN"/>
    <property type="match status" value="1"/>
</dbReference>
<dbReference type="InterPro" id="IPR013785">
    <property type="entry name" value="Aldolase_TIM"/>
</dbReference>
<dbReference type="RefSeq" id="WP_382318738.1">
    <property type="nucleotide sequence ID" value="NZ_JBHUFD010000019.1"/>
</dbReference>
<feature type="domain" description="NADH:flavin oxidoreductase/NADH oxidase N-terminal" evidence="1">
    <location>
        <begin position="6"/>
        <end position="334"/>
    </location>
</feature>
<keyword evidence="3" id="KW-1185">Reference proteome</keyword>
<evidence type="ECO:0000259" key="1">
    <source>
        <dbReference type="Pfam" id="PF00724"/>
    </source>
</evidence>
<gene>
    <name evidence="2" type="ORF">ACFSDX_25185</name>
</gene>
<organism evidence="2 3">
    <name type="scientific">Hymenobacter bucti</name>
    <dbReference type="NCBI Taxonomy" id="1844114"/>
    <lineage>
        <taxon>Bacteria</taxon>
        <taxon>Pseudomonadati</taxon>
        <taxon>Bacteroidota</taxon>
        <taxon>Cytophagia</taxon>
        <taxon>Cytophagales</taxon>
        <taxon>Hymenobacteraceae</taxon>
        <taxon>Hymenobacter</taxon>
    </lineage>
</organism>
<sequence length="371" mass="39662">MSTKAFDPTKLAALPLANHLVLAPMTRSRALGSIPNEMMAEYYRQRSTAGLLLTEGTAPSADGLGYARIPGLYNAAQVAGWKLTTDAVHQQGSKIFVQLMHTGRIFHPLNLPAGAEGVAPSALAAQGQMWTDQQQMQDHPTPRALTTAEVKSVVQQHAQSAKLALEAGFDGVELHGANGYLVEQFLNPASNQRTDEYGGSVQNRARFVLETIGAIAAAIGAERTGIRLSPWSTFNDQPNYAEIEETYAYLADELQKLNLAYLHLVNLSYLGEGPAQTAKNIRAKFTNPIIVNGGLDTVEAIESMLDSGLADLVSVGRPFVSNPDLVARLQHNVPLAPSDPATYYAPGPGGFADGYTSYPTAKEASTLSVTV</sequence>
<reference evidence="3" key="1">
    <citation type="journal article" date="2019" name="Int. J. Syst. Evol. Microbiol.">
        <title>The Global Catalogue of Microorganisms (GCM) 10K type strain sequencing project: providing services to taxonomists for standard genome sequencing and annotation.</title>
        <authorList>
            <consortium name="The Broad Institute Genomics Platform"/>
            <consortium name="The Broad Institute Genome Sequencing Center for Infectious Disease"/>
            <person name="Wu L."/>
            <person name="Ma J."/>
        </authorList>
    </citation>
    <scope>NUCLEOTIDE SEQUENCE [LARGE SCALE GENOMIC DNA]</scope>
    <source>
        <strain evidence="3">CGMCC 1.15795</strain>
    </source>
</reference>
<dbReference type="InterPro" id="IPR001155">
    <property type="entry name" value="OxRdtase_FMN_N"/>
</dbReference>
<dbReference type="Proteomes" id="UP001597197">
    <property type="component" value="Unassembled WGS sequence"/>
</dbReference>
<evidence type="ECO:0000313" key="3">
    <source>
        <dbReference type="Proteomes" id="UP001597197"/>
    </source>
</evidence>
<proteinExistence type="predicted"/>
<dbReference type="InterPro" id="IPR045247">
    <property type="entry name" value="Oye-like"/>
</dbReference>
<dbReference type="Gene3D" id="3.20.20.70">
    <property type="entry name" value="Aldolase class I"/>
    <property type="match status" value="1"/>
</dbReference>
<dbReference type="CDD" id="cd02933">
    <property type="entry name" value="OYE_like_FMN"/>
    <property type="match status" value="1"/>
</dbReference>
<name>A0ABW4R1I9_9BACT</name>
<dbReference type="PANTHER" id="PTHR22893:SF91">
    <property type="entry name" value="NADPH DEHYDROGENASE 2-RELATED"/>
    <property type="match status" value="1"/>
</dbReference>
<protein>
    <submittedName>
        <fullName evidence="2">Alkene reductase</fullName>
    </submittedName>
</protein>
<dbReference type="EMBL" id="JBHUFD010000019">
    <property type="protein sequence ID" value="MFD1875748.1"/>
    <property type="molecule type" value="Genomic_DNA"/>
</dbReference>
<dbReference type="SUPFAM" id="SSF51395">
    <property type="entry name" value="FMN-linked oxidoreductases"/>
    <property type="match status" value="1"/>
</dbReference>
<evidence type="ECO:0000313" key="2">
    <source>
        <dbReference type="EMBL" id="MFD1875748.1"/>
    </source>
</evidence>
<dbReference type="PANTHER" id="PTHR22893">
    <property type="entry name" value="NADH OXIDOREDUCTASE-RELATED"/>
    <property type="match status" value="1"/>
</dbReference>
<accession>A0ABW4R1I9</accession>
<comment type="caution">
    <text evidence="2">The sequence shown here is derived from an EMBL/GenBank/DDBJ whole genome shotgun (WGS) entry which is preliminary data.</text>
</comment>